<protein>
    <submittedName>
        <fullName evidence="2">Uncharacterized protein</fullName>
    </submittedName>
</protein>
<feature type="region of interest" description="Disordered" evidence="1">
    <location>
        <begin position="70"/>
        <end position="116"/>
    </location>
</feature>
<organism evidence="2 3">
    <name type="scientific">Pleurodeles waltl</name>
    <name type="common">Iberian ribbed newt</name>
    <dbReference type="NCBI Taxonomy" id="8319"/>
    <lineage>
        <taxon>Eukaryota</taxon>
        <taxon>Metazoa</taxon>
        <taxon>Chordata</taxon>
        <taxon>Craniata</taxon>
        <taxon>Vertebrata</taxon>
        <taxon>Euteleostomi</taxon>
        <taxon>Amphibia</taxon>
        <taxon>Batrachia</taxon>
        <taxon>Caudata</taxon>
        <taxon>Salamandroidea</taxon>
        <taxon>Salamandridae</taxon>
        <taxon>Pleurodelinae</taxon>
        <taxon>Pleurodeles</taxon>
    </lineage>
</organism>
<dbReference type="EMBL" id="JANPWB010000014">
    <property type="protein sequence ID" value="KAJ1099111.1"/>
    <property type="molecule type" value="Genomic_DNA"/>
</dbReference>
<gene>
    <name evidence="2" type="ORF">NDU88_004215</name>
</gene>
<reference evidence="2" key="1">
    <citation type="journal article" date="2022" name="bioRxiv">
        <title>Sequencing and chromosome-scale assembly of the giantPleurodeles waltlgenome.</title>
        <authorList>
            <person name="Brown T."/>
            <person name="Elewa A."/>
            <person name="Iarovenko S."/>
            <person name="Subramanian E."/>
            <person name="Araus A.J."/>
            <person name="Petzold A."/>
            <person name="Susuki M."/>
            <person name="Suzuki K.-i.T."/>
            <person name="Hayashi T."/>
            <person name="Toyoda A."/>
            <person name="Oliveira C."/>
            <person name="Osipova E."/>
            <person name="Leigh N.D."/>
            <person name="Simon A."/>
            <person name="Yun M.H."/>
        </authorList>
    </citation>
    <scope>NUCLEOTIDE SEQUENCE</scope>
    <source>
        <strain evidence="2">20211129_DDA</strain>
        <tissue evidence="2">Liver</tissue>
    </source>
</reference>
<evidence type="ECO:0000256" key="1">
    <source>
        <dbReference type="SAM" id="MobiDB-lite"/>
    </source>
</evidence>
<dbReference type="Proteomes" id="UP001066276">
    <property type="component" value="Chromosome 10"/>
</dbReference>
<evidence type="ECO:0000313" key="2">
    <source>
        <dbReference type="EMBL" id="KAJ1099111.1"/>
    </source>
</evidence>
<comment type="caution">
    <text evidence="2">The sequence shown here is derived from an EMBL/GenBank/DDBJ whole genome shotgun (WGS) entry which is preliminary data.</text>
</comment>
<sequence>MSKAVASHESDAAALDIILIVSNHSGPVKIQQRDWDGPVAIRIMSKAAASLSFTMEAYLDRVGPLKVEPIAKKKSQKRKSKVTGEGPSAKKGKPLRNKTAETMQENSEGDRRKRKRTVTPLEDFTMKLQNVCVPASVESNATLNAPETYIKDIQGAAKKLKALLRSKLLKPRHVGEGKRPLRVVPREVIQRLEQCRTEVIQACEAAAMDIGVMPA</sequence>
<dbReference type="AlphaFoldDB" id="A0AAV7M5R1"/>
<name>A0AAV7M5R1_PLEWA</name>
<proteinExistence type="predicted"/>
<evidence type="ECO:0000313" key="3">
    <source>
        <dbReference type="Proteomes" id="UP001066276"/>
    </source>
</evidence>
<accession>A0AAV7M5R1</accession>
<feature type="compositionally biased region" description="Basic residues" evidence="1">
    <location>
        <begin position="72"/>
        <end position="81"/>
    </location>
</feature>
<keyword evidence="3" id="KW-1185">Reference proteome</keyword>